<keyword evidence="5" id="KW-0694">RNA-binding</keyword>
<dbReference type="EMBL" id="JAEKJA010000001">
    <property type="protein sequence ID" value="MBJ3774242.1"/>
    <property type="molecule type" value="Genomic_DNA"/>
</dbReference>
<dbReference type="GO" id="GO:1990904">
    <property type="term" value="C:ribonucleoprotein complex"/>
    <property type="evidence" value="ECO:0007669"/>
    <property type="project" value="UniProtKB-KW"/>
</dbReference>
<dbReference type="Proteomes" id="UP000609531">
    <property type="component" value="Unassembled WGS sequence"/>
</dbReference>
<keyword evidence="3 5" id="KW-0687">Ribonucleoprotein</keyword>
<dbReference type="PANTHER" id="PTHR10746:SF6">
    <property type="entry name" value="LARGE RIBOSOMAL SUBUNIT PROTEIN UL4M"/>
    <property type="match status" value="1"/>
</dbReference>
<feature type="compositionally biased region" description="Basic residues" evidence="6">
    <location>
        <begin position="62"/>
        <end position="76"/>
    </location>
</feature>
<dbReference type="GO" id="GO:0019843">
    <property type="term" value="F:rRNA binding"/>
    <property type="evidence" value="ECO:0007669"/>
    <property type="project" value="UniProtKB-UniRule"/>
</dbReference>
<dbReference type="RefSeq" id="WP_198880543.1">
    <property type="nucleotide sequence ID" value="NZ_JAEKJA010000001.1"/>
</dbReference>
<dbReference type="InterPro" id="IPR013005">
    <property type="entry name" value="Ribosomal_uL4-like"/>
</dbReference>
<reference evidence="7" key="1">
    <citation type="submission" date="2020-12" db="EMBL/GenBank/DDBJ databases">
        <title>Bacterial taxonomy.</title>
        <authorList>
            <person name="Pan X."/>
        </authorList>
    </citation>
    <scope>NUCLEOTIDE SEQUENCE</scope>
    <source>
        <strain evidence="7">B2012</strain>
    </source>
</reference>
<keyword evidence="5" id="KW-0699">rRNA-binding</keyword>
<dbReference type="AlphaFoldDB" id="A0A934IIB6"/>
<name>A0A934IIB6_9HYPH</name>
<feature type="region of interest" description="Disordered" evidence="6">
    <location>
        <begin position="56"/>
        <end position="97"/>
    </location>
</feature>
<keyword evidence="2 5" id="KW-0689">Ribosomal protein</keyword>
<accession>A0A934IIB6</accession>
<dbReference type="HAMAP" id="MF_01328_B">
    <property type="entry name" value="Ribosomal_uL4_B"/>
    <property type="match status" value="1"/>
</dbReference>
<dbReference type="InterPro" id="IPR023574">
    <property type="entry name" value="Ribosomal_uL4_dom_sf"/>
</dbReference>
<evidence type="ECO:0000313" key="8">
    <source>
        <dbReference type="Proteomes" id="UP000609531"/>
    </source>
</evidence>
<proteinExistence type="inferred from homology"/>
<dbReference type="SUPFAM" id="SSF52166">
    <property type="entry name" value="Ribosomal protein L4"/>
    <property type="match status" value="1"/>
</dbReference>
<dbReference type="GO" id="GO:0006412">
    <property type="term" value="P:translation"/>
    <property type="evidence" value="ECO:0007669"/>
    <property type="project" value="UniProtKB-UniRule"/>
</dbReference>
<dbReference type="PANTHER" id="PTHR10746">
    <property type="entry name" value="50S RIBOSOMAL PROTEIN L4"/>
    <property type="match status" value="1"/>
</dbReference>
<gene>
    <name evidence="5 7" type="primary">rplD</name>
    <name evidence="7" type="ORF">JCR33_00990</name>
</gene>
<dbReference type="InterPro" id="IPR002136">
    <property type="entry name" value="Ribosomal_uL4"/>
</dbReference>
<comment type="function">
    <text evidence="5">Forms part of the polypeptide exit tunnel.</text>
</comment>
<protein>
    <recommendedName>
        <fullName evidence="4 5">Large ribosomal subunit protein uL4</fullName>
    </recommendedName>
</protein>
<comment type="similarity">
    <text evidence="1 5">Belongs to the universal ribosomal protein uL4 family.</text>
</comment>
<dbReference type="GO" id="GO:0005840">
    <property type="term" value="C:ribosome"/>
    <property type="evidence" value="ECO:0007669"/>
    <property type="project" value="UniProtKB-KW"/>
</dbReference>
<evidence type="ECO:0000256" key="1">
    <source>
        <dbReference type="ARBA" id="ARBA00010528"/>
    </source>
</evidence>
<dbReference type="Pfam" id="PF00573">
    <property type="entry name" value="Ribosomal_L4"/>
    <property type="match status" value="1"/>
</dbReference>
<evidence type="ECO:0000256" key="2">
    <source>
        <dbReference type="ARBA" id="ARBA00022980"/>
    </source>
</evidence>
<evidence type="ECO:0000313" key="7">
    <source>
        <dbReference type="EMBL" id="MBJ3774242.1"/>
    </source>
</evidence>
<comment type="subunit">
    <text evidence="5">Part of the 50S ribosomal subunit.</text>
</comment>
<evidence type="ECO:0000256" key="3">
    <source>
        <dbReference type="ARBA" id="ARBA00023274"/>
    </source>
</evidence>
<dbReference type="NCBIfam" id="TIGR03953">
    <property type="entry name" value="rplD_bact"/>
    <property type="match status" value="1"/>
</dbReference>
<evidence type="ECO:0000256" key="5">
    <source>
        <dbReference type="HAMAP-Rule" id="MF_01328"/>
    </source>
</evidence>
<keyword evidence="8" id="KW-1185">Reference proteome</keyword>
<organism evidence="7 8">
    <name type="scientific">Acuticoccus mangrovi</name>
    <dbReference type="NCBI Taxonomy" id="2796142"/>
    <lineage>
        <taxon>Bacteria</taxon>
        <taxon>Pseudomonadati</taxon>
        <taxon>Pseudomonadota</taxon>
        <taxon>Alphaproteobacteria</taxon>
        <taxon>Hyphomicrobiales</taxon>
        <taxon>Amorphaceae</taxon>
        <taxon>Acuticoccus</taxon>
    </lineage>
</organism>
<sequence length="219" mass="23472">MDIQVKTLAGEDAGTISLPDATFGLEPRADILHRVVRWQLARRQAGTHKSMTRGEINATGKKMYRQKGTGRARHSDKKAPQFRGGSKAHGPKVRDHAHELPKKVRALGLKLALSAKAKGADLIVLDSATVGEAKTKALVSQFKALGLANALIIDGSVEANFAKAARNIPLIDVLPVTGLNVYDIMRREKLVLTRAAVEGIEARFSGVKAEAAEAEGEAN</sequence>
<dbReference type="GO" id="GO:0003735">
    <property type="term" value="F:structural constituent of ribosome"/>
    <property type="evidence" value="ECO:0007669"/>
    <property type="project" value="InterPro"/>
</dbReference>
<dbReference type="Gene3D" id="3.40.1370.10">
    <property type="match status" value="1"/>
</dbReference>
<evidence type="ECO:0000256" key="4">
    <source>
        <dbReference type="ARBA" id="ARBA00035244"/>
    </source>
</evidence>
<comment type="function">
    <text evidence="5">One of the primary rRNA binding proteins, this protein initially binds near the 5'-end of the 23S rRNA. It is important during the early stages of 50S assembly. It makes multiple contacts with different domains of the 23S rRNA in the assembled 50S subunit and ribosome.</text>
</comment>
<comment type="caution">
    <text evidence="7">The sequence shown here is derived from an EMBL/GenBank/DDBJ whole genome shotgun (WGS) entry which is preliminary data.</text>
</comment>
<evidence type="ECO:0000256" key="6">
    <source>
        <dbReference type="SAM" id="MobiDB-lite"/>
    </source>
</evidence>